<sequence length="395" mass="43134">MARIKNGSFSTFKHWDDCTTGAPLAGDGLVLRHVEGLNWTSYQSKPDWAPRYPRGAQTSFNLPVHSDELYLISRGSYQHGKVKVKQSADVEWKNVVVDVRVAYHHDQALGRAKVCKLRKEESKIGVGIYTPPTLGWPGLGDRDRLEFEVTFNFPVTRSDSPVSVKRFSTTTHSFVHEVGDLWQSMMFDDIDLKTSNSAIQVGSLTFAKGSFTSSNSLISGHFNTSDSLALRTSNGNIAVTASLLSTRERATKLDMRTSNGRIKSEVSLSTHTNSGGNFDVKAHTSNGMIDLEYDDSPLNAILTSEAKTSNSPVSVKMHPAFEGTFGVTSSSIGPVLQDERPNDPSGRGRRRVLSQNKVRGTISGSVYWAGSDGARRGTKCSSTVRTSNSPAVLKL</sequence>
<keyword evidence="3" id="KW-1185">Reference proteome</keyword>
<dbReference type="AlphaFoldDB" id="A0A0C9SSV1"/>
<name>A0A0C9SSV1_PAXIN</name>
<dbReference type="EMBL" id="KN821410">
    <property type="protein sequence ID" value="KIJ04915.1"/>
    <property type="molecule type" value="Genomic_DNA"/>
</dbReference>
<protein>
    <submittedName>
        <fullName evidence="2">Uncharacterized protein</fullName>
    </submittedName>
</protein>
<reference evidence="3" key="2">
    <citation type="submission" date="2015-01" db="EMBL/GenBank/DDBJ databases">
        <title>Evolutionary Origins and Diversification of the Mycorrhizal Mutualists.</title>
        <authorList>
            <consortium name="DOE Joint Genome Institute"/>
            <consortium name="Mycorrhizal Genomics Consortium"/>
            <person name="Kohler A."/>
            <person name="Kuo A."/>
            <person name="Nagy L.G."/>
            <person name="Floudas D."/>
            <person name="Copeland A."/>
            <person name="Barry K.W."/>
            <person name="Cichocki N."/>
            <person name="Veneault-Fourrey C."/>
            <person name="LaButti K."/>
            <person name="Lindquist E.A."/>
            <person name="Lipzen A."/>
            <person name="Lundell T."/>
            <person name="Morin E."/>
            <person name="Murat C."/>
            <person name="Riley R."/>
            <person name="Ohm R."/>
            <person name="Sun H."/>
            <person name="Tunlid A."/>
            <person name="Henrissat B."/>
            <person name="Grigoriev I.V."/>
            <person name="Hibbett D.S."/>
            <person name="Martin F."/>
        </authorList>
    </citation>
    <scope>NUCLEOTIDE SEQUENCE [LARGE SCALE GENOMIC DNA]</scope>
    <source>
        <strain evidence="3">ATCC 200175</strain>
    </source>
</reference>
<proteinExistence type="predicted"/>
<dbReference type="Proteomes" id="UP000053647">
    <property type="component" value="Unassembled WGS sequence"/>
</dbReference>
<gene>
    <name evidence="2" type="ORF">PAXINDRAFT_94132</name>
</gene>
<evidence type="ECO:0000256" key="1">
    <source>
        <dbReference type="SAM" id="MobiDB-lite"/>
    </source>
</evidence>
<evidence type="ECO:0000313" key="3">
    <source>
        <dbReference type="Proteomes" id="UP000053647"/>
    </source>
</evidence>
<accession>A0A0C9SSV1</accession>
<reference evidence="2 3" key="1">
    <citation type="submission" date="2014-06" db="EMBL/GenBank/DDBJ databases">
        <authorList>
            <consortium name="DOE Joint Genome Institute"/>
            <person name="Kuo A."/>
            <person name="Kohler A."/>
            <person name="Nagy L.G."/>
            <person name="Floudas D."/>
            <person name="Copeland A."/>
            <person name="Barry K.W."/>
            <person name="Cichocki N."/>
            <person name="Veneault-Fourrey C."/>
            <person name="LaButti K."/>
            <person name="Lindquist E.A."/>
            <person name="Lipzen A."/>
            <person name="Lundell T."/>
            <person name="Morin E."/>
            <person name="Murat C."/>
            <person name="Sun H."/>
            <person name="Tunlid A."/>
            <person name="Henrissat B."/>
            <person name="Grigoriev I.V."/>
            <person name="Hibbett D.S."/>
            <person name="Martin F."/>
            <person name="Nordberg H.P."/>
            <person name="Cantor M.N."/>
            <person name="Hua S.X."/>
        </authorList>
    </citation>
    <scope>NUCLEOTIDE SEQUENCE [LARGE SCALE GENOMIC DNA]</scope>
    <source>
        <strain evidence="2 3">ATCC 200175</strain>
    </source>
</reference>
<organism evidence="2 3">
    <name type="scientific">Paxillus involutus ATCC 200175</name>
    <dbReference type="NCBI Taxonomy" id="664439"/>
    <lineage>
        <taxon>Eukaryota</taxon>
        <taxon>Fungi</taxon>
        <taxon>Dikarya</taxon>
        <taxon>Basidiomycota</taxon>
        <taxon>Agaricomycotina</taxon>
        <taxon>Agaricomycetes</taxon>
        <taxon>Agaricomycetidae</taxon>
        <taxon>Boletales</taxon>
        <taxon>Paxilineae</taxon>
        <taxon>Paxillaceae</taxon>
        <taxon>Paxillus</taxon>
    </lineage>
</organism>
<feature type="compositionally biased region" description="Polar residues" evidence="1">
    <location>
        <begin position="379"/>
        <end position="395"/>
    </location>
</feature>
<feature type="region of interest" description="Disordered" evidence="1">
    <location>
        <begin position="328"/>
        <end position="355"/>
    </location>
</feature>
<dbReference type="OrthoDB" id="5570013at2759"/>
<evidence type="ECO:0000313" key="2">
    <source>
        <dbReference type="EMBL" id="KIJ04915.1"/>
    </source>
</evidence>
<dbReference type="HOGENOM" id="CLU_037980_1_0_1"/>
<feature type="region of interest" description="Disordered" evidence="1">
    <location>
        <begin position="373"/>
        <end position="395"/>
    </location>
</feature>